<evidence type="ECO:0000256" key="7">
    <source>
        <dbReference type="ARBA" id="ARBA00022692"/>
    </source>
</evidence>
<reference evidence="13" key="2">
    <citation type="submission" date="2022-07" db="EMBL/GenBank/DDBJ databases">
        <authorList>
            <person name="Goncalves M.F.M."/>
            <person name="Hilario S."/>
            <person name="Van De Peer Y."/>
            <person name="Esteves A.C."/>
            <person name="Alves A."/>
        </authorList>
    </citation>
    <scope>NUCLEOTIDE SEQUENCE</scope>
    <source>
        <strain evidence="13">MUM 19.33</strain>
    </source>
</reference>
<comment type="caution">
    <text evidence="13">The sequence shown here is derived from an EMBL/GenBank/DDBJ whole genome shotgun (WGS) entry which is preliminary data.</text>
</comment>
<evidence type="ECO:0000313" key="14">
    <source>
        <dbReference type="Proteomes" id="UP001055219"/>
    </source>
</evidence>
<organism evidence="13 14">
    <name type="scientific">Emericellopsis cladophorae</name>
    <dbReference type="NCBI Taxonomy" id="2686198"/>
    <lineage>
        <taxon>Eukaryota</taxon>
        <taxon>Fungi</taxon>
        <taxon>Dikarya</taxon>
        <taxon>Ascomycota</taxon>
        <taxon>Pezizomycotina</taxon>
        <taxon>Sordariomycetes</taxon>
        <taxon>Hypocreomycetidae</taxon>
        <taxon>Hypocreales</taxon>
        <taxon>Bionectriaceae</taxon>
        <taxon>Emericellopsis</taxon>
    </lineage>
</organism>
<keyword evidence="11" id="KW-0472">Membrane</keyword>
<evidence type="ECO:0000256" key="10">
    <source>
        <dbReference type="ARBA" id="ARBA00022989"/>
    </source>
</evidence>
<evidence type="ECO:0000256" key="1">
    <source>
        <dbReference type="ARBA" id="ARBA00004606"/>
    </source>
</evidence>
<dbReference type="Pfam" id="PF02434">
    <property type="entry name" value="Fringe"/>
    <property type="match status" value="1"/>
</dbReference>
<evidence type="ECO:0000256" key="6">
    <source>
        <dbReference type="ARBA" id="ARBA00022679"/>
    </source>
</evidence>
<name>A0A9Q0BD80_9HYPO</name>
<evidence type="ECO:0000256" key="11">
    <source>
        <dbReference type="ARBA" id="ARBA00023136"/>
    </source>
</evidence>
<dbReference type="PANTHER" id="PTHR23033:SF40">
    <property type="entry name" value="APPLE DOMAIN-CONTAINING PROTEIN"/>
    <property type="match status" value="1"/>
</dbReference>
<evidence type="ECO:0000313" key="13">
    <source>
        <dbReference type="EMBL" id="KAI6780275.1"/>
    </source>
</evidence>
<dbReference type="PANTHER" id="PTHR23033">
    <property type="entry name" value="BETA1,3-GALACTOSYLTRANSFERASE"/>
    <property type="match status" value="1"/>
</dbReference>
<evidence type="ECO:0000256" key="2">
    <source>
        <dbReference type="ARBA" id="ARBA00004922"/>
    </source>
</evidence>
<dbReference type="GO" id="GO:0016263">
    <property type="term" value="F:glycoprotein-N-acetylgalactosamine 3-beta-galactosyltransferase activity"/>
    <property type="evidence" value="ECO:0007669"/>
    <property type="project" value="UniProtKB-EC"/>
</dbReference>
<dbReference type="GeneID" id="75831861"/>
<dbReference type="EMBL" id="JAGIXG020000034">
    <property type="protein sequence ID" value="KAI6780275.1"/>
    <property type="molecule type" value="Genomic_DNA"/>
</dbReference>
<comment type="subcellular location">
    <subcellularLocation>
        <location evidence="1">Membrane</location>
        <topology evidence="1">Single-pass type II membrane protein</topology>
    </subcellularLocation>
</comment>
<keyword evidence="7" id="KW-0812">Transmembrane</keyword>
<evidence type="ECO:0000256" key="3">
    <source>
        <dbReference type="ARBA" id="ARBA00006462"/>
    </source>
</evidence>
<dbReference type="GO" id="GO:0000166">
    <property type="term" value="F:nucleotide binding"/>
    <property type="evidence" value="ECO:0007669"/>
    <property type="project" value="UniProtKB-KW"/>
</dbReference>
<gene>
    <name evidence="13" type="ORF">J7T54_005377</name>
</gene>
<keyword evidence="9" id="KW-0735">Signal-anchor</keyword>
<comment type="similarity">
    <text evidence="3">Belongs to the glycosyltransferase 31 family. Beta3-Gal-T subfamily.</text>
</comment>
<dbReference type="GO" id="GO:0016020">
    <property type="term" value="C:membrane"/>
    <property type="evidence" value="ECO:0007669"/>
    <property type="project" value="UniProtKB-SubCell"/>
</dbReference>
<dbReference type="Gene3D" id="3.90.550.50">
    <property type="match status" value="1"/>
</dbReference>
<keyword evidence="14" id="KW-1185">Reference proteome</keyword>
<dbReference type="EC" id="2.4.1.122" evidence="4"/>
<feature type="domain" description="Fringe-like glycosyltransferase" evidence="12">
    <location>
        <begin position="108"/>
        <end position="176"/>
    </location>
</feature>
<protein>
    <recommendedName>
        <fullName evidence="4">N-acetylgalactosaminide beta-1,3-galactosyltransferase</fullName>
        <ecNumber evidence="4">2.4.1.122</ecNumber>
    </recommendedName>
</protein>
<dbReference type="RefSeq" id="XP_051361131.1">
    <property type="nucleotide sequence ID" value="XM_051507590.1"/>
</dbReference>
<evidence type="ECO:0000256" key="4">
    <source>
        <dbReference type="ARBA" id="ARBA00012557"/>
    </source>
</evidence>
<dbReference type="InterPro" id="IPR003378">
    <property type="entry name" value="Fringe-like_glycosylTrfase"/>
</dbReference>
<evidence type="ECO:0000259" key="12">
    <source>
        <dbReference type="Pfam" id="PF02434"/>
    </source>
</evidence>
<sequence>MSNILLVMKTGASEAYSKIPTQMLTNLRCVPESNFLIFSDMAQSIAGQEIIDTLDTVLPEVKEHRDFELYHNQVTCPIDQETCNKGIDVAKQGWALDKYKNVHMAEKAYARSPGFDWYLYVDADTYVVWSTLVEWLSRVDAKEKIYMGSVAMLGGFSFAHGGSGYLVSQGMMAAMFDGKENVANRFDQNATGLCCGDALFSMALKEETDVSVQNVWPTVNGEKPNTLSYEDAQWCQPLVTMHHIGSEEVSDFYEWERSRNYTQPVRIKDLYHQFIKPHLGDTRAEWDNLSDDIRYADRDADGVDSTDDKYRFDNLSEVEQGAHTSATNCRAACLESDQCMQWRFHRNVCYMGRKIMHGNPNIPDDGDGEKMVSGWHKARIMTWTKEHEDCGEIQWPNVKTSN</sequence>
<dbReference type="AlphaFoldDB" id="A0A9Q0BD80"/>
<comment type="pathway">
    <text evidence="2">Protein modification; protein glycosylation.</text>
</comment>
<proteinExistence type="inferred from homology"/>
<dbReference type="InterPro" id="IPR026050">
    <property type="entry name" value="C1GALT1/C1GALT1_chp1"/>
</dbReference>
<evidence type="ECO:0000256" key="9">
    <source>
        <dbReference type="ARBA" id="ARBA00022968"/>
    </source>
</evidence>
<dbReference type="Proteomes" id="UP001055219">
    <property type="component" value="Unassembled WGS sequence"/>
</dbReference>
<evidence type="ECO:0000256" key="5">
    <source>
        <dbReference type="ARBA" id="ARBA00022676"/>
    </source>
</evidence>
<dbReference type="OrthoDB" id="414175at2759"/>
<accession>A0A9Q0BD80</accession>
<evidence type="ECO:0000256" key="8">
    <source>
        <dbReference type="ARBA" id="ARBA00022741"/>
    </source>
</evidence>
<keyword evidence="8" id="KW-0547">Nucleotide-binding</keyword>
<keyword evidence="5" id="KW-0328">Glycosyltransferase</keyword>
<reference evidence="13" key="1">
    <citation type="journal article" date="2021" name="J Fungi (Basel)">
        <title>Genomic and Metabolomic Analyses of the Marine Fungus Emericellopsis cladophorae: Insights into Saltwater Adaptability Mechanisms and Its Biosynthetic Potential.</title>
        <authorList>
            <person name="Goncalves M.F.M."/>
            <person name="Hilario S."/>
            <person name="Van de Peer Y."/>
            <person name="Esteves A.C."/>
            <person name="Alves A."/>
        </authorList>
    </citation>
    <scope>NUCLEOTIDE SEQUENCE</scope>
    <source>
        <strain evidence="13">MUM 19.33</strain>
    </source>
</reference>
<keyword evidence="6" id="KW-0808">Transferase</keyword>
<keyword evidence="10" id="KW-1133">Transmembrane helix</keyword>